<dbReference type="GO" id="GO:0008474">
    <property type="term" value="F:palmitoyl-(protein) hydrolase activity"/>
    <property type="evidence" value="ECO:0007669"/>
    <property type="project" value="TreeGrafter"/>
</dbReference>
<dbReference type="AlphaFoldDB" id="A0A1V9ZF70"/>
<comment type="caution">
    <text evidence="4">The sequence shown here is derived from an EMBL/GenBank/DDBJ whole genome shotgun (WGS) entry which is preliminary data.</text>
</comment>
<dbReference type="InterPro" id="IPR003140">
    <property type="entry name" value="PLipase/COase/thioEstase"/>
</dbReference>
<evidence type="ECO:0000256" key="2">
    <source>
        <dbReference type="ARBA" id="ARBA00022801"/>
    </source>
</evidence>
<evidence type="ECO:0000259" key="3">
    <source>
        <dbReference type="Pfam" id="PF02230"/>
    </source>
</evidence>
<evidence type="ECO:0000256" key="1">
    <source>
        <dbReference type="ARBA" id="ARBA00006499"/>
    </source>
</evidence>
<evidence type="ECO:0000313" key="5">
    <source>
        <dbReference type="Proteomes" id="UP000243217"/>
    </source>
</evidence>
<dbReference type="SUPFAM" id="SSF53474">
    <property type="entry name" value="alpha/beta-Hydrolases"/>
    <property type="match status" value="1"/>
</dbReference>
<evidence type="ECO:0000313" key="4">
    <source>
        <dbReference type="EMBL" id="OQR96612.1"/>
    </source>
</evidence>
<gene>
    <name evidence="4" type="ORF">THRCLA_07230</name>
</gene>
<keyword evidence="2" id="KW-0378">Hydrolase</keyword>
<keyword evidence="5" id="KW-1185">Reference proteome</keyword>
<dbReference type="STRING" id="74557.A0A1V9ZF70"/>
<dbReference type="PANTHER" id="PTHR10655:SF17">
    <property type="entry name" value="LYSOPHOSPHOLIPASE-LIKE PROTEIN 1"/>
    <property type="match status" value="1"/>
</dbReference>
<reference evidence="4 5" key="1">
    <citation type="journal article" date="2014" name="Genome Biol. Evol.">
        <title>The secreted proteins of Achlya hypogyna and Thraustotheca clavata identify the ancestral oomycete secretome and reveal gene acquisitions by horizontal gene transfer.</title>
        <authorList>
            <person name="Misner I."/>
            <person name="Blouin N."/>
            <person name="Leonard G."/>
            <person name="Richards T.A."/>
            <person name="Lane C.E."/>
        </authorList>
    </citation>
    <scope>NUCLEOTIDE SEQUENCE [LARGE SCALE GENOMIC DNA]</scope>
    <source>
        <strain evidence="4 5">ATCC 34112</strain>
    </source>
</reference>
<dbReference type="Gene3D" id="3.40.50.1820">
    <property type="entry name" value="alpha/beta hydrolase"/>
    <property type="match status" value="1"/>
</dbReference>
<dbReference type="Proteomes" id="UP000243217">
    <property type="component" value="Unassembled WGS sequence"/>
</dbReference>
<accession>A0A1V9ZF70</accession>
<protein>
    <submittedName>
        <fullName evidence="4">Acyl-protein thioesterase</fullName>
    </submittedName>
</protein>
<proteinExistence type="inferred from homology"/>
<name>A0A1V9ZF70_9STRA</name>
<dbReference type="GO" id="GO:0005737">
    <property type="term" value="C:cytoplasm"/>
    <property type="evidence" value="ECO:0007669"/>
    <property type="project" value="TreeGrafter"/>
</dbReference>
<dbReference type="InterPro" id="IPR029058">
    <property type="entry name" value="AB_hydrolase_fold"/>
</dbReference>
<dbReference type="GO" id="GO:0052689">
    <property type="term" value="F:carboxylic ester hydrolase activity"/>
    <property type="evidence" value="ECO:0007669"/>
    <property type="project" value="TreeGrafter"/>
</dbReference>
<organism evidence="4 5">
    <name type="scientific">Thraustotheca clavata</name>
    <dbReference type="NCBI Taxonomy" id="74557"/>
    <lineage>
        <taxon>Eukaryota</taxon>
        <taxon>Sar</taxon>
        <taxon>Stramenopiles</taxon>
        <taxon>Oomycota</taxon>
        <taxon>Saprolegniomycetes</taxon>
        <taxon>Saprolegniales</taxon>
        <taxon>Achlyaceae</taxon>
        <taxon>Thraustotheca</taxon>
    </lineage>
</organism>
<sequence length="234" mass="25616">MMRRMSSKSHSVAVDNADNTITFTPKGDHTSTLIFMHGLGDTAFGWADTIHHLSQSMPHLKCILPTAPTQPVTLNNGMTMPSWYDIQSLTDREGDPCSGIEDSRERILGVINNEIQAGIPASRIVLGGFSQGGAMSLFTGFQMQHALAGVLVLSGYVPKAGFFSVPTALKNVPLLMCHGDCDMVVRLSWAEKSIEKVKEQGVANVEFKVYENLDHGASMEEITKVQKWLEKILP</sequence>
<dbReference type="Pfam" id="PF02230">
    <property type="entry name" value="Abhydrolase_2"/>
    <property type="match status" value="1"/>
</dbReference>
<dbReference type="OrthoDB" id="2418081at2759"/>
<dbReference type="InterPro" id="IPR050565">
    <property type="entry name" value="LYPA1-2/EST-like"/>
</dbReference>
<dbReference type="PANTHER" id="PTHR10655">
    <property type="entry name" value="LYSOPHOSPHOLIPASE-RELATED"/>
    <property type="match status" value="1"/>
</dbReference>
<comment type="similarity">
    <text evidence="1">Belongs to the AB hydrolase superfamily. AB hydrolase 2 family.</text>
</comment>
<feature type="domain" description="Phospholipase/carboxylesterase/thioesterase" evidence="3">
    <location>
        <begin position="23"/>
        <end position="232"/>
    </location>
</feature>
<dbReference type="EMBL" id="JNBS01001960">
    <property type="protein sequence ID" value="OQR96612.1"/>
    <property type="molecule type" value="Genomic_DNA"/>
</dbReference>